<name>A0A4S8KXZ5_DENBC</name>
<feature type="compositionally biased region" description="Low complexity" evidence="1">
    <location>
        <begin position="230"/>
        <end position="246"/>
    </location>
</feature>
<evidence type="ECO:0000313" key="5">
    <source>
        <dbReference type="Proteomes" id="UP000297245"/>
    </source>
</evidence>
<keyword evidence="5" id="KW-1185">Reference proteome</keyword>
<evidence type="ECO:0000256" key="1">
    <source>
        <dbReference type="SAM" id="MobiDB-lite"/>
    </source>
</evidence>
<feature type="transmembrane region" description="Helical" evidence="2">
    <location>
        <begin position="169"/>
        <end position="191"/>
    </location>
</feature>
<keyword evidence="2" id="KW-0812">Transmembrane</keyword>
<evidence type="ECO:0000256" key="2">
    <source>
        <dbReference type="SAM" id="Phobius"/>
    </source>
</evidence>
<evidence type="ECO:0000313" key="4">
    <source>
        <dbReference type="EMBL" id="THU80897.1"/>
    </source>
</evidence>
<accession>A0A4S8KXZ5</accession>
<dbReference type="AlphaFoldDB" id="A0A4S8KXZ5"/>
<gene>
    <name evidence="4" type="ORF">K435DRAFT_809525</name>
</gene>
<dbReference type="Pfam" id="PF20152">
    <property type="entry name" value="DUF6534"/>
    <property type="match status" value="1"/>
</dbReference>
<feature type="domain" description="DUF6534" evidence="3">
    <location>
        <begin position="137"/>
        <end position="226"/>
    </location>
</feature>
<feature type="transmembrane region" description="Helical" evidence="2">
    <location>
        <begin position="123"/>
        <end position="149"/>
    </location>
</feature>
<feature type="transmembrane region" description="Helical" evidence="2">
    <location>
        <begin position="88"/>
        <end position="111"/>
    </location>
</feature>
<dbReference type="EMBL" id="ML179860">
    <property type="protein sequence ID" value="THU80897.1"/>
    <property type="molecule type" value="Genomic_DNA"/>
</dbReference>
<organism evidence="4 5">
    <name type="scientific">Dendrothele bispora (strain CBS 962.96)</name>
    <dbReference type="NCBI Taxonomy" id="1314807"/>
    <lineage>
        <taxon>Eukaryota</taxon>
        <taxon>Fungi</taxon>
        <taxon>Dikarya</taxon>
        <taxon>Basidiomycota</taxon>
        <taxon>Agaricomycotina</taxon>
        <taxon>Agaricomycetes</taxon>
        <taxon>Agaricomycetidae</taxon>
        <taxon>Agaricales</taxon>
        <taxon>Agaricales incertae sedis</taxon>
        <taxon>Dendrothele</taxon>
    </lineage>
</organism>
<sequence length="295" mass="32981">MAALYTWVYFNTERYFASVSVSSSALTSRSAISIAFLPAQNPLPLVSLLFTPGSARAFSVAAISMGISIIFVQLFLFRRCWVLCQRWYFIVVLTCLFTIGIIAGFGCGIIYAVRPLEAQGSYIILILGTTSLVSCGITDVSLAIALVMLLKPMIKDSFREDIKQKVKQVLRRAISTGTLTAILKIVMLAIALFSSDMGSNLNLSLPFFLARIESMSMLFNLNDRRRNHSEQNNNTTTSSGSSMSSPEPEPEFHLTTINTSFGTLDQEMQHFRRIWYPHQNDENIWKWSTVVKVVS</sequence>
<dbReference type="InterPro" id="IPR045339">
    <property type="entry name" value="DUF6534"/>
</dbReference>
<feature type="transmembrane region" description="Helical" evidence="2">
    <location>
        <begin position="57"/>
        <end position="76"/>
    </location>
</feature>
<dbReference type="Proteomes" id="UP000297245">
    <property type="component" value="Unassembled WGS sequence"/>
</dbReference>
<feature type="region of interest" description="Disordered" evidence="1">
    <location>
        <begin position="225"/>
        <end position="252"/>
    </location>
</feature>
<keyword evidence="2" id="KW-1133">Transmembrane helix</keyword>
<proteinExistence type="predicted"/>
<evidence type="ECO:0000259" key="3">
    <source>
        <dbReference type="Pfam" id="PF20152"/>
    </source>
</evidence>
<keyword evidence="2" id="KW-0472">Membrane</keyword>
<reference evidence="4 5" key="1">
    <citation type="journal article" date="2019" name="Nat. Ecol. Evol.">
        <title>Megaphylogeny resolves global patterns of mushroom evolution.</title>
        <authorList>
            <person name="Varga T."/>
            <person name="Krizsan K."/>
            <person name="Foldi C."/>
            <person name="Dima B."/>
            <person name="Sanchez-Garcia M."/>
            <person name="Sanchez-Ramirez S."/>
            <person name="Szollosi G.J."/>
            <person name="Szarkandi J.G."/>
            <person name="Papp V."/>
            <person name="Albert L."/>
            <person name="Andreopoulos W."/>
            <person name="Angelini C."/>
            <person name="Antonin V."/>
            <person name="Barry K.W."/>
            <person name="Bougher N.L."/>
            <person name="Buchanan P."/>
            <person name="Buyck B."/>
            <person name="Bense V."/>
            <person name="Catcheside P."/>
            <person name="Chovatia M."/>
            <person name="Cooper J."/>
            <person name="Damon W."/>
            <person name="Desjardin D."/>
            <person name="Finy P."/>
            <person name="Geml J."/>
            <person name="Haridas S."/>
            <person name="Hughes K."/>
            <person name="Justo A."/>
            <person name="Karasinski D."/>
            <person name="Kautmanova I."/>
            <person name="Kiss B."/>
            <person name="Kocsube S."/>
            <person name="Kotiranta H."/>
            <person name="LaButti K.M."/>
            <person name="Lechner B.E."/>
            <person name="Liimatainen K."/>
            <person name="Lipzen A."/>
            <person name="Lukacs Z."/>
            <person name="Mihaltcheva S."/>
            <person name="Morgado L.N."/>
            <person name="Niskanen T."/>
            <person name="Noordeloos M.E."/>
            <person name="Ohm R.A."/>
            <person name="Ortiz-Santana B."/>
            <person name="Ovrebo C."/>
            <person name="Racz N."/>
            <person name="Riley R."/>
            <person name="Savchenko A."/>
            <person name="Shiryaev A."/>
            <person name="Soop K."/>
            <person name="Spirin V."/>
            <person name="Szebenyi C."/>
            <person name="Tomsovsky M."/>
            <person name="Tulloss R.E."/>
            <person name="Uehling J."/>
            <person name="Grigoriev I.V."/>
            <person name="Vagvolgyi C."/>
            <person name="Papp T."/>
            <person name="Martin F.M."/>
            <person name="Miettinen O."/>
            <person name="Hibbett D.S."/>
            <person name="Nagy L.G."/>
        </authorList>
    </citation>
    <scope>NUCLEOTIDE SEQUENCE [LARGE SCALE GENOMIC DNA]</scope>
    <source>
        <strain evidence="4 5">CBS 962.96</strain>
    </source>
</reference>
<protein>
    <recommendedName>
        <fullName evidence="3">DUF6534 domain-containing protein</fullName>
    </recommendedName>
</protein>